<evidence type="ECO:0000313" key="11">
    <source>
        <dbReference type="EMBL" id="MDQ0274104.1"/>
    </source>
</evidence>
<reference evidence="11 12" key="1">
    <citation type="submission" date="2023-07" db="EMBL/GenBank/DDBJ databases">
        <title>Genomic Encyclopedia of Type Strains, Phase IV (KMG-IV): sequencing the most valuable type-strain genomes for metagenomic binning, comparative biology and taxonomic classification.</title>
        <authorList>
            <person name="Goeker M."/>
        </authorList>
    </citation>
    <scope>NUCLEOTIDE SEQUENCE [LARGE SCALE GENOMIC DNA]</scope>
    <source>
        <strain evidence="11 12">DSM 22616</strain>
    </source>
</reference>
<keyword evidence="12" id="KW-1185">Reference proteome</keyword>
<protein>
    <recommendedName>
        <fullName evidence="10">Glycerol-3-phosphate acyltransferase</fullName>
    </recommendedName>
    <alternativeName>
        <fullName evidence="10">Acyl-PO4 G3P acyltransferase</fullName>
    </alternativeName>
    <alternativeName>
        <fullName evidence="10">Acyl-phosphate--glycerol-3-phosphate acyltransferase</fullName>
    </alternativeName>
    <alternativeName>
        <fullName evidence="10">G3P acyltransferase</fullName>
        <shortName evidence="10">GPAT</shortName>
        <ecNumber evidence="10">2.3.1.275</ecNumber>
    </alternativeName>
    <alternativeName>
        <fullName evidence="10">Lysophosphatidic acid synthase</fullName>
        <shortName evidence="10">LPA synthase</shortName>
    </alternativeName>
</protein>
<dbReference type="PANTHER" id="PTHR30309:SF0">
    <property type="entry name" value="GLYCEROL-3-PHOSPHATE ACYLTRANSFERASE-RELATED"/>
    <property type="match status" value="1"/>
</dbReference>
<gene>
    <name evidence="10" type="primary">plsY</name>
    <name evidence="11" type="ORF">J2S72_000100</name>
</gene>
<comment type="pathway">
    <text evidence="10">Lipid metabolism; phospholipid metabolism.</text>
</comment>
<dbReference type="EC" id="2.3.1.275" evidence="10"/>
<comment type="function">
    <text evidence="10">Catalyzes the transfer of an acyl group from acyl-phosphate (acyl-PO(4)) to glycerol-3-phosphate (G3P) to form lysophosphatidic acid (LPA). This enzyme utilizes acyl-phosphate as fatty acyl donor, but not acyl-CoA or acyl-ACP.</text>
</comment>
<keyword evidence="8 10" id="KW-0594">Phospholipid biosynthesis</keyword>
<name>A0ABU0AS67_9FIRM</name>
<dbReference type="InterPro" id="IPR003811">
    <property type="entry name" value="G3P_acylTferase_PlsY"/>
</dbReference>
<feature type="transmembrane region" description="Helical" evidence="10">
    <location>
        <begin position="51"/>
        <end position="70"/>
    </location>
</feature>
<feature type="transmembrane region" description="Helical" evidence="10">
    <location>
        <begin position="77"/>
        <end position="95"/>
    </location>
</feature>
<evidence type="ECO:0000256" key="6">
    <source>
        <dbReference type="ARBA" id="ARBA00023098"/>
    </source>
</evidence>
<comment type="subcellular location">
    <subcellularLocation>
        <location evidence="10">Cell membrane</location>
        <topology evidence="10">Multi-pass membrane protein</topology>
    </subcellularLocation>
</comment>
<keyword evidence="9 10" id="KW-1208">Phospholipid metabolism</keyword>
<dbReference type="EMBL" id="JAUSTN010000001">
    <property type="protein sequence ID" value="MDQ0274104.1"/>
    <property type="molecule type" value="Genomic_DNA"/>
</dbReference>
<accession>A0ABU0AS67</accession>
<keyword evidence="1 10" id="KW-1003">Cell membrane</keyword>
<keyword evidence="4 10" id="KW-0812">Transmembrane</keyword>
<dbReference type="NCBIfam" id="TIGR00023">
    <property type="entry name" value="glycerol-3-phosphate 1-O-acyltransferase PlsY"/>
    <property type="match status" value="1"/>
</dbReference>
<keyword evidence="5 10" id="KW-1133">Transmembrane helix</keyword>
<dbReference type="Proteomes" id="UP001236559">
    <property type="component" value="Unassembled WGS sequence"/>
</dbReference>
<organism evidence="11 12">
    <name type="scientific">Peptoniphilus koenoeneniae</name>
    <dbReference type="NCBI Taxonomy" id="507751"/>
    <lineage>
        <taxon>Bacteria</taxon>
        <taxon>Bacillati</taxon>
        <taxon>Bacillota</taxon>
        <taxon>Tissierellia</taxon>
        <taxon>Tissierellales</taxon>
        <taxon>Peptoniphilaceae</taxon>
        <taxon>Peptoniphilus</taxon>
    </lineage>
</organism>
<evidence type="ECO:0000256" key="9">
    <source>
        <dbReference type="ARBA" id="ARBA00023264"/>
    </source>
</evidence>
<dbReference type="RefSeq" id="WP_023056314.1">
    <property type="nucleotide sequence ID" value="NZ_JAUSTN010000001.1"/>
</dbReference>
<dbReference type="HAMAP" id="MF_01043">
    <property type="entry name" value="PlsY"/>
    <property type="match status" value="1"/>
</dbReference>
<keyword evidence="11" id="KW-0012">Acyltransferase</keyword>
<evidence type="ECO:0000256" key="4">
    <source>
        <dbReference type="ARBA" id="ARBA00022692"/>
    </source>
</evidence>
<dbReference type="Pfam" id="PF02660">
    <property type="entry name" value="G3P_acyltransf"/>
    <property type="match status" value="1"/>
</dbReference>
<evidence type="ECO:0000256" key="2">
    <source>
        <dbReference type="ARBA" id="ARBA00022516"/>
    </source>
</evidence>
<comment type="subunit">
    <text evidence="10">Probably interacts with PlsX.</text>
</comment>
<keyword evidence="6 10" id="KW-0443">Lipid metabolism</keyword>
<evidence type="ECO:0000256" key="7">
    <source>
        <dbReference type="ARBA" id="ARBA00023136"/>
    </source>
</evidence>
<feature type="transmembrane region" description="Helical" evidence="10">
    <location>
        <begin position="158"/>
        <end position="173"/>
    </location>
</feature>
<keyword evidence="2 10" id="KW-0444">Lipid biosynthesis</keyword>
<dbReference type="SMART" id="SM01207">
    <property type="entry name" value="G3P_acyltransf"/>
    <property type="match status" value="1"/>
</dbReference>
<sequence>MIFLVLVLSYLIGSISGSFILGKLFLHKDVRNYGSGNAGTTNAMRVFGKKIGSLTFIIDMLKGILVVLLLKKFFPEYLFLGVLFCILGHDFPFYMKFKGGKGVATSLGSFIFINIKLTFIPGMIMLITLLSTKIMSLSSILFLSALLVSYIGFGSYSIYEKIIIAIVCLLGIVRHKSNIKRLIEGKELKLGGKNEK</sequence>
<comment type="caution">
    <text evidence="11">The sequence shown here is derived from an EMBL/GenBank/DDBJ whole genome shotgun (WGS) entry which is preliminary data.</text>
</comment>
<evidence type="ECO:0000256" key="5">
    <source>
        <dbReference type="ARBA" id="ARBA00022989"/>
    </source>
</evidence>
<evidence type="ECO:0000313" key="12">
    <source>
        <dbReference type="Proteomes" id="UP001236559"/>
    </source>
</evidence>
<evidence type="ECO:0000256" key="10">
    <source>
        <dbReference type="HAMAP-Rule" id="MF_01043"/>
    </source>
</evidence>
<dbReference type="GO" id="GO:0004366">
    <property type="term" value="F:glycerol-3-phosphate O-acyltransferase activity"/>
    <property type="evidence" value="ECO:0007669"/>
    <property type="project" value="UniProtKB-EC"/>
</dbReference>
<proteinExistence type="inferred from homology"/>
<keyword evidence="7 10" id="KW-0472">Membrane</keyword>
<comment type="catalytic activity">
    <reaction evidence="10">
        <text>an acyl phosphate + sn-glycerol 3-phosphate = a 1-acyl-sn-glycero-3-phosphate + phosphate</text>
        <dbReference type="Rhea" id="RHEA:34075"/>
        <dbReference type="ChEBI" id="CHEBI:43474"/>
        <dbReference type="ChEBI" id="CHEBI:57597"/>
        <dbReference type="ChEBI" id="CHEBI:57970"/>
        <dbReference type="ChEBI" id="CHEBI:59918"/>
        <dbReference type="EC" id="2.3.1.275"/>
    </reaction>
</comment>
<evidence type="ECO:0000256" key="1">
    <source>
        <dbReference type="ARBA" id="ARBA00022475"/>
    </source>
</evidence>
<comment type="similarity">
    <text evidence="10">Belongs to the PlsY family.</text>
</comment>
<evidence type="ECO:0000256" key="8">
    <source>
        <dbReference type="ARBA" id="ARBA00023209"/>
    </source>
</evidence>
<keyword evidence="3 10" id="KW-0808">Transferase</keyword>
<dbReference type="PANTHER" id="PTHR30309">
    <property type="entry name" value="INNER MEMBRANE PROTEIN YGIH"/>
    <property type="match status" value="1"/>
</dbReference>
<evidence type="ECO:0000256" key="3">
    <source>
        <dbReference type="ARBA" id="ARBA00022679"/>
    </source>
</evidence>
<feature type="transmembrane region" description="Helical" evidence="10">
    <location>
        <begin position="107"/>
        <end position="127"/>
    </location>
</feature>